<evidence type="ECO:0000313" key="3">
    <source>
        <dbReference type="Proteomes" id="UP001516023"/>
    </source>
</evidence>
<proteinExistence type="predicted"/>
<comment type="caution">
    <text evidence="2">The sequence shown here is derived from an EMBL/GenBank/DDBJ whole genome shotgun (WGS) entry which is preliminary data.</text>
</comment>
<reference evidence="2 3" key="1">
    <citation type="journal article" date="2020" name="G3 (Bethesda)">
        <title>Improved Reference Genome for Cyclotella cryptica CCMP332, a Model for Cell Wall Morphogenesis, Salinity Adaptation, and Lipid Production in Diatoms (Bacillariophyta).</title>
        <authorList>
            <person name="Roberts W.R."/>
            <person name="Downey K.M."/>
            <person name="Ruck E.C."/>
            <person name="Traller J.C."/>
            <person name="Alverson A.J."/>
        </authorList>
    </citation>
    <scope>NUCLEOTIDE SEQUENCE [LARGE SCALE GENOMIC DNA]</scope>
    <source>
        <strain evidence="2 3">CCMP332</strain>
    </source>
</reference>
<evidence type="ECO:0008006" key="4">
    <source>
        <dbReference type="Google" id="ProtNLM"/>
    </source>
</evidence>
<organism evidence="2 3">
    <name type="scientific">Cyclotella cryptica</name>
    <dbReference type="NCBI Taxonomy" id="29204"/>
    <lineage>
        <taxon>Eukaryota</taxon>
        <taxon>Sar</taxon>
        <taxon>Stramenopiles</taxon>
        <taxon>Ochrophyta</taxon>
        <taxon>Bacillariophyta</taxon>
        <taxon>Coscinodiscophyceae</taxon>
        <taxon>Thalassiosirophycidae</taxon>
        <taxon>Stephanodiscales</taxon>
        <taxon>Stephanodiscaceae</taxon>
        <taxon>Cyclotella</taxon>
    </lineage>
</organism>
<evidence type="ECO:0000313" key="2">
    <source>
        <dbReference type="EMBL" id="KAL3792972.1"/>
    </source>
</evidence>
<dbReference type="PANTHER" id="PTHR36971:SF3">
    <property type="entry name" value="C3H1-TYPE DOMAIN-CONTAINING PROTEIN"/>
    <property type="match status" value="1"/>
</dbReference>
<dbReference type="PANTHER" id="PTHR36971">
    <property type="entry name" value="UNNAMED PRODUCT"/>
    <property type="match status" value="1"/>
</dbReference>
<dbReference type="AlphaFoldDB" id="A0ABD3PY87"/>
<feature type="region of interest" description="Disordered" evidence="1">
    <location>
        <begin position="206"/>
        <end position="238"/>
    </location>
</feature>
<dbReference type="InterPro" id="IPR029063">
    <property type="entry name" value="SAM-dependent_MTases_sf"/>
</dbReference>
<evidence type="ECO:0000256" key="1">
    <source>
        <dbReference type="SAM" id="MobiDB-lite"/>
    </source>
</evidence>
<dbReference type="SUPFAM" id="SSF53335">
    <property type="entry name" value="S-adenosyl-L-methionine-dependent methyltransferases"/>
    <property type="match status" value="1"/>
</dbReference>
<sequence>MSSNQPGCRQVLIGVVFRCTIRSGHASLAIIVTSDDVVDSCGNNSRSVVSSQFSINADSRQDQKVVLVVIRFCGSQWNTDSERSSSCGDMMTLLRSNIRRMCKLGNELEFHGSFERQLYEQQPKTPSSSDRCSDITIEEVSCVNTGLKNVTYSLKNFSEWDRFIVDYSPQALDNKPNFSNIRVIEGQKWDSARCQMLRAKYFPPPTQIDQTKSIRESSENKPKCIKENSTSKHHKSGLGKRQQGELVADFLLWVVSTIYNGIGVDVPYNGSSENCDFCSLGSLRQNTDCILEKYAGHSFMDRWVPLDSSLATTTATFIHERNARVANLLCQRIIGTNRRAHSGSILDVAGGAGHVTLALALRDVKSTVVDPRCTVGSLPGRDRKLLKKAKKEPFGTYRAWFGSRPAGIDVFFREGCQDYFAGSVVHSQRKASLCRGNESFIGPDEKFSIPICSMDSKDQLLRNSTAIVALHPDEATGIIVETAVEHRIPFVVIPCCVFSRLFPDRLTKEGHVVSTYYDLIDWLVAKDPAIHVTRLPFDGANLAVWATFL</sequence>
<gene>
    <name evidence="2" type="ORF">HJC23_010985</name>
</gene>
<dbReference type="EMBL" id="JABMIG020000096">
    <property type="protein sequence ID" value="KAL3792972.1"/>
    <property type="molecule type" value="Genomic_DNA"/>
</dbReference>
<feature type="compositionally biased region" description="Basic and acidic residues" evidence="1">
    <location>
        <begin position="212"/>
        <end position="230"/>
    </location>
</feature>
<name>A0ABD3PY87_9STRA</name>
<keyword evidence="3" id="KW-1185">Reference proteome</keyword>
<dbReference type="Proteomes" id="UP001516023">
    <property type="component" value="Unassembled WGS sequence"/>
</dbReference>
<accession>A0ABD3PY87</accession>
<protein>
    <recommendedName>
        <fullName evidence="4">Methyltransferase domain-containing protein</fullName>
    </recommendedName>
</protein>